<keyword evidence="2" id="KW-1185">Reference proteome</keyword>
<comment type="caution">
    <text evidence="1">The sequence shown here is derived from an EMBL/GenBank/DDBJ whole genome shotgun (WGS) entry which is preliminary data.</text>
</comment>
<evidence type="ECO:0000313" key="1">
    <source>
        <dbReference type="EMBL" id="MPC79944.1"/>
    </source>
</evidence>
<accession>A0A5B7IHE8</accession>
<dbReference type="Proteomes" id="UP000324222">
    <property type="component" value="Unassembled WGS sequence"/>
</dbReference>
<proteinExistence type="predicted"/>
<dbReference type="EMBL" id="VSRR010052535">
    <property type="protein sequence ID" value="MPC79944.1"/>
    <property type="molecule type" value="Genomic_DNA"/>
</dbReference>
<gene>
    <name evidence="1" type="ORF">E2C01_074504</name>
</gene>
<sequence>MENSFQHACLVWHCGQHFNRILHFLSSSHWRHLGNLLERLVSCAPPTCSSKHPVADDSAKSRYQAHYSRQVSSVLISGQKWPAKSFGEREYITFQRGAGADSLHCGSCRAHRERLRRAEE</sequence>
<dbReference type="AlphaFoldDB" id="A0A5B7IHE8"/>
<protein>
    <submittedName>
        <fullName evidence="1">Uncharacterized protein</fullName>
    </submittedName>
</protein>
<organism evidence="1 2">
    <name type="scientific">Portunus trituberculatus</name>
    <name type="common">Swimming crab</name>
    <name type="synonym">Neptunus trituberculatus</name>
    <dbReference type="NCBI Taxonomy" id="210409"/>
    <lineage>
        <taxon>Eukaryota</taxon>
        <taxon>Metazoa</taxon>
        <taxon>Ecdysozoa</taxon>
        <taxon>Arthropoda</taxon>
        <taxon>Crustacea</taxon>
        <taxon>Multicrustacea</taxon>
        <taxon>Malacostraca</taxon>
        <taxon>Eumalacostraca</taxon>
        <taxon>Eucarida</taxon>
        <taxon>Decapoda</taxon>
        <taxon>Pleocyemata</taxon>
        <taxon>Brachyura</taxon>
        <taxon>Eubrachyura</taxon>
        <taxon>Portunoidea</taxon>
        <taxon>Portunidae</taxon>
        <taxon>Portuninae</taxon>
        <taxon>Portunus</taxon>
    </lineage>
</organism>
<reference evidence="1 2" key="1">
    <citation type="submission" date="2019-05" db="EMBL/GenBank/DDBJ databases">
        <title>Another draft genome of Portunus trituberculatus and its Hox gene families provides insights of decapod evolution.</title>
        <authorList>
            <person name="Jeong J.-H."/>
            <person name="Song I."/>
            <person name="Kim S."/>
            <person name="Choi T."/>
            <person name="Kim D."/>
            <person name="Ryu S."/>
            <person name="Kim W."/>
        </authorList>
    </citation>
    <scope>NUCLEOTIDE SEQUENCE [LARGE SCALE GENOMIC DNA]</scope>
    <source>
        <tissue evidence="1">Muscle</tissue>
    </source>
</reference>
<name>A0A5B7IHE8_PORTR</name>
<evidence type="ECO:0000313" key="2">
    <source>
        <dbReference type="Proteomes" id="UP000324222"/>
    </source>
</evidence>